<proteinExistence type="predicted"/>
<keyword evidence="4" id="KW-0808">Transferase</keyword>
<dbReference type="InterPro" id="IPR029053">
    <property type="entry name" value="Viral_coat"/>
</dbReference>
<reference evidence="4" key="1">
    <citation type="submission" date="2021-02" db="EMBL/GenBank/DDBJ databases">
        <title>The hidden world within plants: metatranscriptomics unveil the complexity of wood microbiomes in grapevine.</title>
        <authorList>
            <person name="Nerva L."/>
            <person name="Garcia J.F."/>
            <person name="Favaretto F."/>
            <person name="Giudice G."/>
            <person name="Moffa L."/>
            <person name="Dario C."/>
            <person name="Riccardo V."/>
            <person name="Gambino G."/>
            <person name="Chitarra W."/>
        </authorList>
    </citation>
    <scope>NUCLEOTIDE SEQUENCE</scope>
</reference>
<name>A0A8F5RB47_9VIRU</name>
<keyword evidence="2" id="KW-0946">Virion</keyword>
<keyword evidence="4" id="KW-0696">RNA-directed RNA polymerase</keyword>
<accession>A0A8F5RB47</accession>
<evidence type="ECO:0000313" key="4">
    <source>
        <dbReference type="EMBL" id="QXN75340.1"/>
    </source>
</evidence>
<protein>
    <submittedName>
        <fullName evidence="4">RNA-dependent RNA polymerase</fullName>
    </submittedName>
</protein>
<evidence type="ECO:0000256" key="3">
    <source>
        <dbReference type="SAM" id="MobiDB-lite"/>
    </source>
</evidence>
<dbReference type="InterPro" id="IPR024292">
    <property type="entry name" value="Nodavirus_capsid"/>
</dbReference>
<comment type="subcellular location">
    <subcellularLocation>
        <location evidence="1">Virion</location>
    </subcellularLocation>
</comment>
<dbReference type="GO" id="GO:0003968">
    <property type="term" value="F:RNA-directed RNA polymerase activity"/>
    <property type="evidence" value="ECO:0007669"/>
    <property type="project" value="UniProtKB-KW"/>
</dbReference>
<dbReference type="GO" id="GO:0044423">
    <property type="term" value="C:virion component"/>
    <property type="evidence" value="ECO:0007669"/>
    <property type="project" value="UniProtKB-KW"/>
</dbReference>
<keyword evidence="4" id="KW-0548">Nucleotidyltransferase</keyword>
<dbReference type="Pfam" id="PF11729">
    <property type="entry name" value="Capsid-VNN"/>
    <property type="match status" value="1"/>
</dbReference>
<dbReference type="SUPFAM" id="SSF88633">
    <property type="entry name" value="Positive stranded ssRNA viruses"/>
    <property type="match status" value="1"/>
</dbReference>
<feature type="compositionally biased region" description="Basic residues" evidence="3">
    <location>
        <begin position="14"/>
        <end position="24"/>
    </location>
</feature>
<feature type="region of interest" description="Disordered" evidence="3">
    <location>
        <begin position="1"/>
        <end position="24"/>
    </location>
</feature>
<evidence type="ECO:0000256" key="2">
    <source>
        <dbReference type="ARBA" id="ARBA00022844"/>
    </source>
</evidence>
<evidence type="ECO:0000256" key="1">
    <source>
        <dbReference type="ARBA" id="ARBA00004328"/>
    </source>
</evidence>
<dbReference type="Gene3D" id="2.60.120.20">
    <property type="match status" value="1"/>
</dbReference>
<sequence length="421" mass="46491">MVRRRGNKRSANGRGRRNRAPGSKVRRVRLNPRMRVSTIPAAVNTASSIRATQAKSAMLVSNTDRLIQLTLPKGASKGSNIYDQVITPSIAARLRTQASLFQKIRYSKLEFEVQTQTPTTNSGGYVVAFLHDPQMEIGTGEGALRALTAVQGTRTSKFWQSTVMNVATTSQEYFTLNGQDIRLFSPGRFVVLSDGPPTEDVSITIIFRWTVHLTRPALQRPIARFPQAVVTASCLFSEDATGLKYFNWNPATNAKVPPQNNTTTAYHMQNAISGLPPLATAGNNVFWYRLPSPIGVLVALGQLRRAFFVSFRVATDTDGAIYYRGQLHEMPSDLGENIINSGSPLDHMLVQGTRLDPIVPDEFSGNADEVFLVTASPSVSVNQQPMISKQYQTLKRSNSVPSLSNREAILEQLSRMHQQEL</sequence>
<organism evidence="4">
    <name type="scientific">Grapevine-associated bunya-like virus 2</name>
    <dbReference type="NCBI Taxonomy" id="2814406"/>
    <lineage>
        <taxon>Viruses</taxon>
        <taxon>Riboviria</taxon>
        <taxon>Orthornavirae</taxon>
        <taxon>Negarnaviricota</taxon>
        <taxon>Polyploviricotina</taxon>
        <taxon>Ellioviricetes</taxon>
        <taxon>Bunyavirales</taxon>
    </lineage>
</organism>
<dbReference type="EMBL" id="MW648440">
    <property type="protein sequence ID" value="QXN75340.1"/>
    <property type="molecule type" value="Genomic_RNA"/>
</dbReference>